<keyword evidence="1" id="KW-1133">Transmembrane helix</keyword>
<sequence>MTNFEFMKEEYLSLRREIEASISELATLERQCVLATAGIYNKHAKGWEHFHYQATRNKFRTKVRVAAWLTLIALTIFIAFHGSTIVAEPKCHSENNLCR</sequence>
<reference evidence="2 3" key="1">
    <citation type="submission" date="2016-10" db="EMBL/GenBank/DDBJ databases">
        <authorList>
            <person name="de Groot N.N."/>
        </authorList>
    </citation>
    <scope>NUCLEOTIDE SEQUENCE [LARGE SCALE GENOMIC DNA]</scope>
    <source>
        <strain evidence="2 3">Nm1</strain>
    </source>
</reference>
<keyword evidence="3" id="KW-1185">Reference proteome</keyword>
<evidence type="ECO:0000313" key="2">
    <source>
        <dbReference type="EMBL" id="SDY50777.1"/>
    </source>
</evidence>
<evidence type="ECO:0000313" key="3">
    <source>
        <dbReference type="Proteomes" id="UP000198640"/>
    </source>
</evidence>
<protein>
    <submittedName>
        <fullName evidence="2">Uncharacterized protein</fullName>
    </submittedName>
</protein>
<proteinExistence type="predicted"/>
<feature type="transmembrane region" description="Helical" evidence="1">
    <location>
        <begin position="65"/>
        <end position="87"/>
    </location>
</feature>
<evidence type="ECO:0000256" key="1">
    <source>
        <dbReference type="SAM" id="Phobius"/>
    </source>
</evidence>
<dbReference type="RefSeq" id="WP_090414646.1">
    <property type="nucleotide sequence ID" value="NZ_FNOY01000040.1"/>
</dbReference>
<organism evidence="2 3">
    <name type="scientific">Nitrosomonas halophila</name>
    <dbReference type="NCBI Taxonomy" id="44576"/>
    <lineage>
        <taxon>Bacteria</taxon>
        <taxon>Pseudomonadati</taxon>
        <taxon>Pseudomonadota</taxon>
        <taxon>Betaproteobacteria</taxon>
        <taxon>Nitrosomonadales</taxon>
        <taxon>Nitrosomonadaceae</taxon>
        <taxon>Nitrosomonas</taxon>
    </lineage>
</organism>
<keyword evidence="1" id="KW-0472">Membrane</keyword>
<dbReference type="OrthoDB" id="10004663at2"/>
<dbReference type="STRING" id="44576.SAMN05421881_10403"/>
<gene>
    <name evidence="2" type="ORF">SAMN05421881_10403</name>
</gene>
<dbReference type="EMBL" id="FNOY01000040">
    <property type="protein sequence ID" value="SDY50777.1"/>
    <property type="molecule type" value="Genomic_DNA"/>
</dbReference>
<dbReference type="Proteomes" id="UP000198640">
    <property type="component" value="Unassembled WGS sequence"/>
</dbReference>
<keyword evidence="1" id="KW-0812">Transmembrane</keyword>
<name>A0A1H3KF59_9PROT</name>
<accession>A0A1H3KF59</accession>
<dbReference type="AlphaFoldDB" id="A0A1H3KF59"/>